<reference evidence="1 2" key="1">
    <citation type="journal article" date="2018" name="Nat. Genet.">
        <title>The Rosa genome provides new insights in the design of modern roses.</title>
        <authorList>
            <person name="Bendahmane M."/>
        </authorList>
    </citation>
    <scope>NUCLEOTIDE SEQUENCE [LARGE SCALE GENOMIC DNA]</scope>
    <source>
        <strain evidence="2">cv. Old Blush</strain>
    </source>
</reference>
<evidence type="ECO:0000313" key="2">
    <source>
        <dbReference type="Proteomes" id="UP000238479"/>
    </source>
</evidence>
<dbReference type="Gramene" id="PRQ19399">
    <property type="protein sequence ID" value="PRQ19399"/>
    <property type="gene ID" value="RchiOBHm_Chr7g0216791"/>
</dbReference>
<sequence length="50" mass="5842">MLMAVPCFGIGRWTLACGFMICYQSTWFSRVLGIVRWTLTRGFMICYQLI</sequence>
<evidence type="ECO:0000313" key="1">
    <source>
        <dbReference type="EMBL" id="PRQ19399.1"/>
    </source>
</evidence>
<name>A0A2P6PBU4_ROSCH</name>
<dbReference type="AlphaFoldDB" id="A0A2P6PBU4"/>
<proteinExistence type="predicted"/>
<comment type="caution">
    <text evidence="1">The sequence shown here is derived from an EMBL/GenBank/DDBJ whole genome shotgun (WGS) entry which is preliminary data.</text>
</comment>
<accession>A0A2P6PBU4</accession>
<protein>
    <submittedName>
        <fullName evidence="1">Uncharacterized protein</fullName>
    </submittedName>
</protein>
<dbReference type="Proteomes" id="UP000238479">
    <property type="component" value="Chromosome 7"/>
</dbReference>
<gene>
    <name evidence="1" type="ORF">RchiOBHm_Chr7g0216791</name>
</gene>
<organism evidence="1 2">
    <name type="scientific">Rosa chinensis</name>
    <name type="common">China rose</name>
    <dbReference type="NCBI Taxonomy" id="74649"/>
    <lineage>
        <taxon>Eukaryota</taxon>
        <taxon>Viridiplantae</taxon>
        <taxon>Streptophyta</taxon>
        <taxon>Embryophyta</taxon>
        <taxon>Tracheophyta</taxon>
        <taxon>Spermatophyta</taxon>
        <taxon>Magnoliopsida</taxon>
        <taxon>eudicotyledons</taxon>
        <taxon>Gunneridae</taxon>
        <taxon>Pentapetalae</taxon>
        <taxon>rosids</taxon>
        <taxon>fabids</taxon>
        <taxon>Rosales</taxon>
        <taxon>Rosaceae</taxon>
        <taxon>Rosoideae</taxon>
        <taxon>Rosoideae incertae sedis</taxon>
        <taxon>Rosa</taxon>
    </lineage>
</organism>
<keyword evidence="2" id="KW-1185">Reference proteome</keyword>
<dbReference type="EMBL" id="PDCK01000045">
    <property type="protein sequence ID" value="PRQ19399.1"/>
    <property type="molecule type" value="Genomic_DNA"/>
</dbReference>